<feature type="transmembrane region" description="Helical" evidence="1">
    <location>
        <begin position="663"/>
        <end position="682"/>
    </location>
</feature>
<evidence type="ECO:0000313" key="3">
    <source>
        <dbReference type="Proteomes" id="UP000789508"/>
    </source>
</evidence>
<feature type="non-terminal residue" evidence="2">
    <location>
        <position position="897"/>
    </location>
</feature>
<accession>A0A9N9GKP2</accession>
<gene>
    <name evidence="2" type="ORF">ALEPTO_LOCUS8470</name>
</gene>
<feature type="transmembrane region" description="Helical" evidence="1">
    <location>
        <begin position="694"/>
        <end position="717"/>
    </location>
</feature>
<evidence type="ECO:0000313" key="2">
    <source>
        <dbReference type="EMBL" id="CAG8608838.1"/>
    </source>
</evidence>
<sequence>YTDTHGTIVMRMVKNNSIEQCNVPGGPSMHLRLVFSNGTVRPLDFEFPVNKWNYCPTDWIYVLLIDPNLILLNYFNFSDIEPAKDGVYQENGVFVDYWGNIKNTFRLGFGSPYSRRVTAGFIPSDGILRTYLLPNGSIGWNRFTNPDENGQLSDNGVGLFYNKSKNENITDSRAFNLIDGGFGCVMVVQSMTQSMVDLHDSFAQWNVYISFLRSGSSSATQPFIYYQTPLQFTNLDVTRCAIIFDGTGNECLMTTSMNRNISIEAQNNTTTYTNITVGNNSNNSSTDNTTLIDPNKPVITISSIHFGSQGLVTAIQILDVDSQIRVFDFLYPLFYGGYATSGTVNDTTRGDMLDSFGSSIEQWSFETFTNHSNMFPLTNTIWAAKKDSLAARNWTIFTKKFPKLKAANADDRYRNPNIDTTFPTIGAVIPSNITQICITYDEPVFLSSGNITIYQEGQSGSVDIFRQGVNQLSQNFQITIQDKNVSIPVLDSTFNVPNATYYVIVDTNFVRNSDTGEALLGMNKESWRFTTEPFKTGGVDKGANRQSGIIRLTPEATIIFKNLSKSNSSVYEDMLNELASAIPISRKRLDIKKKYQIIDDQILLRITVLPSENDYENSVKKVVSNLKTLIKYKDITSFSRYNYTDWLDSSYGFQETSDIWAKYKVMFIIAIVDLFFIAIVYFMAWRKNKKGQNIVIITSALILQDIIFDFAFVIFNSKDVSGLFIPSLLTLIIPIVMNCAVAFYIILSENSRNDKFNSWFRKYPQIAAASTLFASGDIVILRVLTSQVGGLQIFSATFSERAETVIFITSMLNLLIEDIPQFIIRLYFWQNTVKYDIIPLIALWTSALILLNTFIIQLCHCVIQCRKGRGLNAKYSVANSGDATGSELGEDKYNIYM</sequence>
<comment type="caution">
    <text evidence="2">The sequence shown here is derived from an EMBL/GenBank/DDBJ whole genome shotgun (WGS) entry which is preliminary data.</text>
</comment>
<feature type="transmembrane region" description="Helical" evidence="1">
    <location>
        <begin position="723"/>
        <end position="746"/>
    </location>
</feature>
<dbReference type="AlphaFoldDB" id="A0A9N9GKP2"/>
<keyword evidence="1" id="KW-1133">Transmembrane helix</keyword>
<proteinExistence type="predicted"/>
<protein>
    <submittedName>
        <fullName evidence="2">2974_t:CDS:1</fullName>
    </submittedName>
</protein>
<feature type="transmembrane region" description="Helical" evidence="1">
    <location>
        <begin position="840"/>
        <end position="858"/>
    </location>
</feature>
<keyword evidence="1" id="KW-0812">Transmembrane</keyword>
<reference evidence="2" key="1">
    <citation type="submission" date="2021-06" db="EMBL/GenBank/DDBJ databases">
        <authorList>
            <person name="Kallberg Y."/>
            <person name="Tangrot J."/>
            <person name="Rosling A."/>
        </authorList>
    </citation>
    <scope>NUCLEOTIDE SEQUENCE</scope>
    <source>
        <strain evidence="2">FL130A</strain>
    </source>
</reference>
<organism evidence="2 3">
    <name type="scientific">Ambispora leptoticha</name>
    <dbReference type="NCBI Taxonomy" id="144679"/>
    <lineage>
        <taxon>Eukaryota</taxon>
        <taxon>Fungi</taxon>
        <taxon>Fungi incertae sedis</taxon>
        <taxon>Mucoromycota</taxon>
        <taxon>Glomeromycotina</taxon>
        <taxon>Glomeromycetes</taxon>
        <taxon>Archaeosporales</taxon>
        <taxon>Ambisporaceae</taxon>
        <taxon>Ambispora</taxon>
    </lineage>
</organism>
<dbReference type="EMBL" id="CAJVPS010004864">
    <property type="protein sequence ID" value="CAG8608838.1"/>
    <property type="molecule type" value="Genomic_DNA"/>
</dbReference>
<name>A0A9N9GKP2_9GLOM</name>
<dbReference type="OrthoDB" id="2403103at2759"/>
<evidence type="ECO:0000256" key="1">
    <source>
        <dbReference type="SAM" id="Phobius"/>
    </source>
</evidence>
<keyword evidence="1" id="KW-0472">Membrane</keyword>
<feature type="transmembrane region" description="Helical" evidence="1">
    <location>
        <begin position="766"/>
        <end position="785"/>
    </location>
</feature>
<dbReference type="Proteomes" id="UP000789508">
    <property type="component" value="Unassembled WGS sequence"/>
</dbReference>
<keyword evidence="3" id="KW-1185">Reference proteome</keyword>